<reference evidence="3 4" key="1">
    <citation type="submission" date="2016-12" db="EMBL/GenBank/DDBJ databases">
        <title>The draft genome sequence of Actinophytocola sp. 11-183.</title>
        <authorList>
            <person name="Wang W."/>
            <person name="Yuan L."/>
        </authorList>
    </citation>
    <scope>NUCLEOTIDE SEQUENCE [LARGE SCALE GENOMIC DNA]</scope>
    <source>
        <strain evidence="3 4">11-183</strain>
    </source>
</reference>
<evidence type="ECO:0000313" key="4">
    <source>
        <dbReference type="Proteomes" id="UP000185596"/>
    </source>
</evidence>
<dbReference type="GO" id="GO:0080049">
    <property type="term" value="F:L-gulono-1,4-lactone dehydrogenase activity"/>
    <property type="evidence" value="ECO:0007669"/>
    <property type="project" value="TreeGrafter"/>
</dbReference>
<accession>A0A1Q8CVL9</accession>
<feature type="domain" description="FAD-binding PCMH-type" evidence="2">
    <location>
        <begin position="8"/>
        <end position="182"/>
    </location>
</feature>
<dbReference type="Pfam" id="PF04030">
    <property type="entry name" value="ALO"/>
    <property type="match status" value="1"/>
</dbReference>
<dbReference type="Proteomes" id="UP000185596">
    <property type="component" value="Unassembled WGS sequence"/>
</dbReference>
<dbReference type="InterPro" id="IPR016171">
    <property type="entry name" value="Vanillyl_alc_oxidase_C-sub2"/>
</dbReference>
<keyword evidence="4" id="KW-1185">Reference proteome</keyword>
<dbReference type="Gene3D" id="1.10.45.10">
    <property type="entry name" value="Vanillyl-alcohol Oxidase, Chain A, domain 4"/>
    <property type="match status" value="1"/>
</dbReference>
<evidence type="ECO:0000256" key="1">
    <source>
        <dbReference type="ARBA" id="ARBA00023002"/>
    </source>
</evidence>
<dbReference type="InterPro" id="IPR016169">
    <property type="entry name" value="FAD-bd_PCMH_sub2"/>
</dbReference>
<dbReference type="PROSITE" id="PS51387">
    <property type="entry name" value="FAD_PCMH"/>
    <property type="match status" value="1"/>
</dbReference>
<dbReference type="Gene3D" id="3.30.465.10">
    <property type="match status" value="1"/>
</dbReference>
<dbReference type="InterPro" id="IPR016167">
    <property type="entry name" value="FAD-bd_PCMH_sub1"/>
</dbReference>
<dbReference type="NCBIfam" id="TIGR01679">
    <property type="entry name" value="bact_FAD_ox"/>
    <property type="match status" value="1"/>
</dbReference>
<evidence type="ECO:0000259" key="2">
    <source>
        <dbReference type="PROSITE" id="PS51387"/>
    </source>
</evidence>
<keyword evidence="1" id="KW-0560">Oxidoreductase</keyword>
<dbReference type="SUPFAM" id="SSF56176">
    <property type="entry name" value="FAD-binding/transporter-associated domain-like"/>
    <property type="match status" value="1"/>
</dbReference>
<dbReference type="InterPro" id="IPR010031">
    <property type="entry name" value="FAD_lactone_oxidase-like"/>
</dbReference>
<dbReference type="PANTHER" id="PTHR43762">
    <property type="entry name" value="L-GULONOLACTONE OXIDASE"/>
    <property type="match status" value="1"/>
</dbReference>
<dbReference type="STRING" id="1912961.BU204_07205"/>
<dbReference type="GO" id="GO:0016020">
    <property type="term" value="C:membrane"/>
    <property type="evidence" value="ECO:0007669"/>
    <property type="project" value="InterPro"/>
</dbReference>
<dbReference type="InterPro" id="IPR016166">
    <property type="entry name" value="FAD-bd_PCMH"/>
</dbReference>
<dbReference type="Pfam" id="PF01565">
    <property type="entry name" value="FAD_binding_4"/>
    <property type="match status" value="1"/>
</dbReference>
<dbReference type="InterPro" id="IPR006094">
    <property type="entry name" value="Oxid_FAD_bind_N"/>
</dbReference>
<sequence>MSTAWRNWAGTEAAVATGVSRPRHLEELSSAVRAAAQAGGTVRARGSGHSFTAVAAAHDLALDLTNWTGVVSADQDSGLVTVRAGTTLRELNAELDRLGLAMTNLGDIDAQTIAGAISTGTHGTGARFGGMATQVAALQLVLADGSVTTCSADERPELFAAARVGLGALGVISTVTLRTEPSFVLEAQERPEPLEEVLAALEENCATNDHFEFYWFPYGRYALTKRNNRLPAGTSPRPLSRARRFVEYRLMENTAFGTLCRVGRAVPGLVAPLNRLSSSALSTRSYSDVSHRVFATNRNVRFVESEYAVPRAALGEVLAELRARVPRLADPVMFPAEIRVAAADDIWLSTAYQRDSAYIAVHQFVGMPYREYFDLFESVAGAVGGRPHWGKMHSLDAATLRERYPRFDDFVALRAELDPAGTFSNPYLDRVLGKAAEKP</sequence>
<dbReference type="EMBL" id="MSIE01000008">
    <property type="protein sequence ID" value="OLF18407.1"/>
    <property type="molecule type" value="Genomic_DNA"/>
</dbReference>
<name>A0A1Q8CVL9_9PSEU</name>
<protein>
    <submittedName>
        <fullName evidence="3">FAD-linked oxidoreductase</fullName>
    </submittedName>
</protein>
<gene>
    <name evidence="3" type="ORF">BU204_07205</name>
</gene>
<proteinExistence type="predicted"/>
<dbReference type="Gene3D" id="3.30.43.10">
    <property type="entry name" value="Uridine Diphospho-n-acetylenolpyruvylglucosamine Reductase, domain 2"/>
    <property type="match status" value="1"/>
</dbReference>
<dbReference type="RefSeq" id="WP_075124841.1">
    <property type="nucleotide sequence ID" value="NZ_MSIE01000008.1"/>
</dbReference>
<dbReference type="GO" id="GO:0071949">
    <property type="term" value="F:FAD binding"/>
    <property type="evidence" value="ECO:0007669"/>
    <property type="project" value="InterPro"/>
</dbReference>
<dbReference type="InterPro" id="IPR036318">
    <property type="entry name" value="FAD-bd_PCMH-like_sf"/>
</dbReference>
<dbReference type="InterPro" id="IPR007173">
    <property type="entry name" value="ALO_C"/>
</dbReference>
<comment type="caution">
    <text evidence="3">The sequence shown here is derived from an EMBL/GenBank/DDBJ whole genome shotgun (WGS) entry which is preliminary data.</text>
</comment>
<organism evidence="3 4">
    <name type="scientific">Actinophytocola xanthii</name>
    <dbReference type="NCBI Taxonomy" id="1912961"/>
    <lineage>
        <taxon>Bacteria</taxon>
        <taxon>Bacillati</taxon>
        <taxon>Actinomycetota</taxon>
        <taxon>Actinomycetes</taxon>
        <taxon>Pseudonocardiales</taxon>
        <taxon>Pseudonocardiaceae</taxon>
    </lineage>
</organism>
<dbReference type="Gene3D" id="3.30.70.2520">
    <property type="match status" value="1"/>
</dbReference>
<evidence type="ECO:0000313" key="3">
    <source>
        <dbReference type="EMBL" id="OLF18407.1"/>
    </source>
</evidence>
<dbReference type="GO" id="GO:0003885">
    <property type="term" value="F:D-arabinono-1,4-lactone oxidase activity"/>
    <property type="evidence" value="ECO:0007669"/>
    <property type="project" value="InterPro"/>
</dbReference>
<dbReference type="AlphaFoldDB" id="A0A1Q8CVL9"/>
<dbReference type="OrthoDB" id="9800184at2"/>
<dbReference type="PANTHER" id="PTHR43762:SF1">
    <property type="entry name" value="D-ARABINONO-1,4-LACTONE OXIDASE"/>
    <property type="match status" value="1"/>
</dbReference>
<dbReference type="PIRSF" id="PIRSF000136">
    <property type="entry name" value="LGO_GLO"/>
    <property type="match status" value="1"/>
</dbReference>